<dbReference type="CDD" id="cd12915">
    <property type="entry name" value="PDC2_DGC_like"/>
    <property type="match status" value="1"/>
</dbReference>
<dbReference type="CDD" id="cd12914">
    <property type="entry name" value="PDC1_DGC_like"/>
    <property type="match status" value="1"/>
</dbReference>
<dbReference type="PATRIC" id="fig|1619313.3.peg.3752"/>
<keyword evidence="8" id="KW-1185">Reference proteome</keyword>
<evidence type="ECO:0000313" key="7">
    <source>
        <dbReference type="EMBL" id="CUU25848.1"/>
    </source>
</evidence>
<evidence type="ECO:0000313" key="8">
    <source>
        <dbReference type="Proteomes" id="UP000059419"/>
    </source>
</evidence>
<dbReference type="SUPFAM" id="SSF103190">
    <property type="entry name" value="Sensory domain-like"/>
    <property type="match status" value="1"/>
</dbReference>
<keyword evidence="5" id="KW-0812">Transmembrane</keyword>
<dbReference type="InterPro" id="IPR054327">
    <property type="entry name" value="His-kinase-like_sensor"/>
</dbReference>
<keyword evidence="5" id="KW-1133">Transmembrane helix</keyword>
<comment type="catalytic activity">
    <reaction evidence="4">
        <text>2 GTP = 3',3'-c-di-GMP + 2 diphosphate</text>
        <dbReference type="Rhea" id="RHEA:24898"/>
        <dbReference type="ChEBI" id="CHEBI:33019"/>
        <dbReference type="ChEBI" id="CHEBI:37565"/>
        <dbReference type="ChEBI" id="CHEBI:58805"/>
        <dbReference type="EC" id="2.7.7.65"/>
    </reaction>
</comment>
<dbReference type="EMBL" id="LN907828">
    <property type="protein sequence ID" value="CUU25848.1"/>
    <property type="molecule type" value="Genomic_DNA"/>
</dbReference>
<dbReference type="SUPFAM" id="SSF55073">
    <property type="entry name" value="Nucleotide cyclase"/>
    <property type="match status" value="1"/>
</dbReference>
<evidence type="ECO:0000256" key="5">
    <source>
        <dbReference type="SAM" id="Phobius"/>
    </source>
</evidence>
<keyword evidence="5" id="KW-0472">Membrane</keyword>
<dbReference type="KEGG" id="ege:EM595_p0148"/>
<dbReference type="GO" id="GO:0043709">
    <property type="term" value="P:cell adhesion involved in single-species biofilm formation"/>
    <property type="evidence" value="ECO:0007669"/>
    <property type="project" value="TreeGrafter"/>
</dbReference>
<dbReference type="PROSITE" id="PS50887">
    <property type="entry name" value="GGDEF"/>
    <property type="match status" value="1"/>
</dbReference>
<feature type="transmembrane region" description="Helical" evidence="5">
    <location>
        <begin position="299"/>
        <end position="317"/>
    </location>
</feature>
<dbReference type="InterPro" id="IPR029151">
    <property type="entry name" value="Sensor-like_sf"/>
</dbReference>
<dbReference type="InterPro" id="IPR000160">
    <property type="entry name" value="GGDEF_dom"/>
</dbReference>
<dbReference type="InterPro" id="IPR050469">
    <property type="entry name" value="Diguanylate_Cyclase"/>
</dbReference>
<dbReference type="CDD" id="cd01949">
    <property type="entry name" value="GGDEF"/>
    <property type="match status" value="1"/>
</dbReference>
<dbReference type="AlphaFoldDB" id="A0A0U5L943"/>
<organism evidence="7 8">
    <name type="scientific">Duffyella gerundensis</name>
    <dbReference type="NCBI Taxonomy" id="1619313"/>
    <lineage>
        <taxon>Bacteria</taxon>
        <taxon>Pseudomonadati</taxon>
        <taxon>Pseudomonadota</taxon>
        <taxon>Gammaproteobacteria</taxon>
        <taxon>Enterobacterales</taxon>
        <taxon>Erwiniaceae</taxon>
        <taxon>Duffyella</taxon>
    </lineage>
</organism>
<dbReference type="GO" id="GO:1902201">
    <property type="term" value="P:negative regulation of bacterial-type flagellum-dependent cell motility"/>
    <property type="evidence" value="ECO:0007669"/>
    <property type="project" value="TreeGrafter"/>
</dbReference>
<sequence>MTSRKQPSSFSLLSSPLGRSIAISGCLLILAVILMNGWSLRDSWQLSVNAARETAVNLALSQARQAEDTFLQTEISLREIQRNIQQRPPGEVNADELSRIMREQRSRLPQLHGLFYYDPSGRWIAWSTGRSPAGVNNSDREYFAYHRLNGHNNIHIGPVIHSRSTGELVIPVSLRLNDRAGGFAGILLATVRVDYFRQFYNYYELDDKDVLVLMLADSTVLYARPMPDSYIGRNLSSSHLFQQMLMKSDRGSGEWNAALDGLPRVFGFVRSERYPLVVAAGFDKTSLRENWLKSRLQDVILNAVLLAIMLAVGIWILRQVRINIRNQHELAHLRDELTTINHTLQSMAMIDGLTGLANRRQFDLFLRDSLKRAFRSGKPVSLVMIDIDFFKQYNDAYGHVAGDQCLENVSAALRGMSLRGIGLTARYGGEEFALILPETSADEALAIAWRAVRAVRSHHIPHATTTIPARIVTISAGCATLFSTNQEDDMKKLKQLADDALYTAKRKGRNQAATAGKAIDAGS</sequence>
<dbReference type="GO" id="GO:0052621">
    <property type="term" value="F:diguanylate cyclase activity"/>
    <property type="evidence" value="ECO:0007669"/>
    <property type="project" value="UniProtKB-EC"/>
</dbReference>
<gene>
    <name evidence="7" type="ORF">EM595_p0148</name>
</gene>
<dbReference type="SMART" id="SM00267">
    <property type="entry name" value="GGDEF"/>
    <property type="match status" value="1"/>
</dbReference>
<protein>
    <recommendedName>
        <fullName evidence="3">diguanylate cyclase</fullName>
        <ecNumber evidence="3">2.7.7.65</ecNumber>
    </recommendedName>
</protein>
<dbReference type="FunFam" id="3.30.70.270:FF:000001">
    <property type="entry name" value="Diguanylate cyclase domain protein"/>
    <property type="match status" value="1"/>
</dbReference>
<geneLocation type="plasmid" evidence="8">
    <name>pEM01</name>
</geneLocation>
<comment type="pathway">
    <text evidence="2">Purine metabolism; 3',5'-cyclic di-GMP biosynthesis.</text>
</comment>
<evidence type="ECO:0000256" key="2">
    <source>
        <dbReference type="ARBA" id="ARBA00004665"/>
    </source>
</evidence>
<dbReference type="PANTHER" id="PTHR45138:SF9">
    <property type="entry name" value="DIGUANYLATE CYCLASE DGCM-RELATED"/>
    <property type="match status" value="1"/>
</dbReference>
<dbReference type="InterPro" id="IPR043128">
    <property type="entry name" value="Rev_trsase/Diguanyl_cyclase"/>
</dbReference>
<dbReference type="Proteomes" id="UP000059419">
    <property type="component" value="Plasmid pEM01"/>
</dbReference>
<feature type="domain" description="GGDEF" evidence="6">
    <location>
        <begin position="378"/>
        <end position="517"/>
    </location>
</feature>
<comment type="cofactor">
    <cofactor evidence="1">
        <name>Mg(2+)</name>
        <dbReference type="ChEBI" id="CHEBI:18420"/>
    </cofactor>
</comment>
<dbReference type="Gene3D" id="3.30.450.20">
    <property type="entry name" value="PAS domain"/>
    <property type="match status" value="2"/>
</dbReference>
<dbReference type="InterPro" id="IPR029787">
    <property type="entry name" value="Nucleotide_cyclase"/>
</dbReference>
<evidence type="ECO:0000256" key="1">
    <source>
        <dbReference type="ARBA" id="ARBA00001946"/>
    </source>
</evidence>
<name>A0A0U5L943_9GAMM</name>
<evidence type="ECO:0000256" key="4">
    <source>
        <dbReference type="ARBA" id="ARBA00034247"/>
    </source>
</evidence>
<dbReference type="PANTHER" id="PTHR45138">
    <property type="entry name" value="REGULATORY COMPONENTS OF SENSORY TRANSDUCTION SYSTEM"/>
    <property type="match status" value="1"/>
</dbReference>
<dbReference type="RefSeq" id="WP_067435973.1">
    <property type="nucleotide sequence ID" value="NZ_JAOSHQ010000002.1"/>
</dbReference>
<dbReference type="Gene3D" id="3.30.70.270">
    <property type="match status" value="1"/>
</dbReference>
<dbReference type="NCBIfam" id="TIGR00254">
    <property type="entry name" value="GGDEF"/>
    <property type="match status" value="1"/>
</dbReference>
<feature type="transmembrane region" description="Helical" evidence="5">
    <location>
        <begin position="20"/>
        <end position="38"/>
    </location>
</feature>
<proteinExistence type="predicted"/>
<dbReference type="OrthoDB" id="9812260at2"/>
<dbReference type="Pfam" id="PF22588">
    <property type="entry name" value="dCache_1_like"/>
    <property type="match status" value="1"/>
</dbReference>
<dbReference type="GO" id="GO:0005886">
    <property type="term" value="C:plasma membrane"/>
    <property type="evidence" value="ECO:0007669"/>
    <property type="project" value="TreeGrafter"/>
</dbReference>
<evidence type="ECO:0000259" key="6">
    <source>
        <dbReference type="PROSITE" id="PS50887"/>
    </source>
</evidence>
<evidence type="ECO:0000256" key="3">
    <source>
        <dbReference type="ARBA" id="ARBA00012528"/>
    </source>
</evidence>
<dbReference type="Pfam" id="PF00990">
    <property type="entry name" value="GGDEF"/>
    <property type="match status" value="1"/>
</dbReference>
<dbReference type="EC" id="2.7.7.65" evidence="3"/>
<accession>A0A0U5L943</accession>
<reference evidence="8" key="1">
    <citation type="submission" date="2015-11" db="EMBL/GenBank/DDBJ databases">
        <authorList>
            <person name="Blom J."/>
        </authorList>
    </citation>
    <scope>NUCLEOTIDE SEQUENCE [LARGE SCALE GENOMIC DNA]</scope>
    <source>
        <plasmid evidence="8">pEM01</plasmid>
    </source>
</reference>